<dbReference type="KEGG" id="hdh:G5B40_06480"/>
<accession>A0A7M3T6Z7</accession>
<evidence type="ECO:0000313" key="7">
    <source>
        <dbReference type="Proteomes" id="UP000503336"/>
    </source>
</evidence>
<dbReference type="GO" id="GO:0046872">
    <property type="term" value="F:metal ion binding"/>
    <property type="evidence" value="ECO:0007669"/>
    <property type="project" value="UniProtKB-KW"/>
</dbReference>
<comment type="similarity">
    <text evidence="2">Belongs to the zinc-containing alcohol dehydrogenase family.</text>
</comment>
<dbReference type="PANTHER" id="PTHR43350:SF19">
    <property type="entry name" value="D-GULOSIDE 3-DEHYDROGENASE"/>
    <property type="match status" value="1"/>
</dbReference>
<gene>
    <name evidence="6" type="ORF">G5B40_06480</name>
</gene>
<evidence type="ECO:0000256" key="3">
    <source>
        <dbReference type="ARBA" id="ARBA00022723"/>
    </source>
</evidence>
<dbReference type="AlphaFoldDB" id="A0A7M3T6Z7"/>
<evidence type="ECO:0000256" key="4">
    <source>
        <dbReference type="ARBA" id="ARBA00022833"/>
    </source>
</evidence>
<dbReference type="GO" id="GO:0016491">
    <property type="term" value="F:oxidoreductase activity"/>
    <property type="evidence" value="ECO:0007669"/>
    <property type="project" value="UniProtKB-KW"/>
</dbReference>
<dbReference type="CDD" id="cd08255">
    <property type="entry name" value="2-desacetyl-2-hydroxyethyl_bacteriochlorophyllide_like"/>
    <property type="match status" value="1"/>
</dbReference>
<sequence length="289" mass="31350">MWSLISRGTERLVHEGRVPESEHQRMRAPHQEGNFPFPVKYGYAMVGIVEDGPEALIGRHVFALHPHQSRFRLPADDLVPLPPGLPPRRAALAANMETALNALWDAGAGPGDRIAVVGAGLIGCLVARLAARMPGTEVTMSDPIRRRADIAAELNVNFTSDPREDENFDIAIHASATAAGLAEALGRLGQEGRLVELSWYGAGDVEVPLGAAFHSRRLSIVSSQVSAVSPSRRPRWPHRRRLLKALSLLDDPALDALIDSEVAFEELSTRLPALLARDAPGVATVIRYM</sequence>
<dbReference type="Gene3D" id="3.90.180.10">
    <property type="entry name" value="Medium-chain alcohol dehydrogenases, catalytic domain"/>
    <property type="match status" value="1"/>
</dbReference>
<dbReference type="EMBL" id="CP049056">
    <property type="protein sequence ID" value="QIE57778.1"/>
    <property type="molecule type" value="Genomic_DNA"/>
</dbReference>
<dbReference type="Gene3D" id="3.40.50.720">
    <property type="entry name" value="NAD(P)-binding Rossmann-like Domain"/>
    <property type="match status" value="1"/>
</dbReference>
<dbReference type="InterPro" id="IPR036291">
    <property type="entry name" value="NAD(P)-bd_dom_sf"/>
</dbReference>
<keyword evidence="5" id="KW-0560">Oxidoreductase</keyword>
<evidence type="ECO:0000313" key="6">
    <source>
        <dbReference type="EMBL" id="QIE57778.1"/>
    </source>
</evidence>
<keyword evidence="4" id="KW-0862">Zinc</keyword>
<dbReference type="InterPro" id="IPR011032">
    <property type="entry name" value="GroES-like_sf"/>
</dbReference>
<keyword evidence="3" id="KW-0479">Metal-binding</keyword>
<dbReference type="SUPFAM" id="SSF50129">
    <property type="entry name" value="GroES-like"/>
    <property type="match status" value="1"/>
</dbReference>
<dbReference type="Proteomes" id="UP000503336">
    <property type="component" value="Chromosome"/>
</dbReference>
<reference evidence="6 7" key="1">
    <citation type="submission" date="2020-02" db="EMBL/GenBank/DDBJ databases">
        <title>complete genome sequence of Rhodobacteraceae bacterium.</title>
        <authorList>
            <person name="Park J."/>
            <person name="Kim Y.-S."/>
            <person name="Kim K.-H."/>
        </authorList>
    </citation>
    <scope>NUCLEOTIDE SEQUENCE [LARGE SCALE GENOMIC DNA]</scope>
    <source>
        <strain evidence="6 7">RR4-56</strain>
    </source>
</reference>
<evidence type="ECO:0000256" key="1">
    <source>
        <dbReference type="ARBA" id="ARBA00001947"/>
    </source>
</evidence>
<comment type="cofactor">
    <cofactor evidence="1">
        <name>Zn(2+)</name>
        <dbReference type="ChEBI" id="CHEBI:29105"/>
    </cofactor>
</comment>
<protein>
    <submittedName>
        <fullName evidence="6">Zinc-binding alcohol dehydrogenase</fullName>
    </submittedName>
</protein>
<keyword evidence="7" id="KW-1185">Reference proteome</keyword>
<evidence type="ECO:0000256" key="2">
    <source>
        <dbReference type="ARBA" id="ARBA00008072"/>
    </source>
</evidence>
<name>A0A7M3T6Z7_9RHOB</name>
<proteinExistence type="inferred from homology"/>
<organism evidence="6 7">
    <name type="scientific">Pikeienuella piscinae</name>
    <dbReference type="NCBI Taxonomy" id="2748098"/>
    <lineage>
        <taxon>Bacteria</taxon>
        <taxon>Pseudomonadati</taxon>
        <taxon>Pseudomonadota</taxon>
        <taxon>Alphaproteobacteria</taxon>
        <taxon>Rhodobacterales</taxon>
        <taxon>Paracoccaceae</taxon>
        <taxon>Pikeienuella</taxon>
    </lineage>
</organism>
<evidence type="ECO:0000256" key="5">
    <source>
        <dbReference type="ARBA" id="ARBA00023002"/>
    </source>
</evidence>
<dbReference type="PANTHER" id="PTHR43350">
    <property type="entry name" value="NAD-DEPENDENT ALCOHOL DEHYDROGENASE"/>
    <property type="match status" value="1"/>
</dbReference>
<dbReference type="SUPFAM" id="SSF51735">
    <property type="entry name" value="NAD(P)-binding Rossmann-fold domains"/>
    <property type="match status" value="1"/>
</dbReference>